<evidence type="ECO:0000256" key="3">
    <source>
        <dbReference type="ARBA" id="ARBA00022801"/>
    </source>
</evidence>
<dbReference type="GO" id="GO:0004518">
    <property type="term" value="F:nuclease activity"/>
    <property type="evidence" value="ECO:0007669"/>
    <property type="project" value="UniProtKB-KW"/>
</dbReference>
<dbReference type="OrthoDB" id="9800417at2"/>
<dbReference type="InterPro" id="IPR007346">
    <property type="entry name" value="Endonuclease-I"/>
</dbReference>
<dbReference type="Proteomes" id="UP000095697">
    <property type="component" value="Chromosome I"/>
</dbReference>
<dbReference type="PATRIC" id="fig|1778264.3.peg.186"/>
<dbReference type="KEGG" id="cmik:PMARG_ME00212"/>
<proteinExistence type="inferred from homology"/>
<evidence type="ECO:0000313" key="4">
    <source>
        <dbReference type="EMBL" id="CUX95908.1"/>
    </source>
</evidence>
<reference evidence="5" key="1">
    <citation type="submission" date="2016-01" db="EMBL/GenBank/DDBJ databases">
        <authorList>
            <person name="Husnik F."/>
        </authorList>
    </citation>
    <scope>NUCLEOTIDE SEQUENCE [LARGE SCALE GENOMIC DNA]</scope>
</reference>
<dbReference type="EMBL" id="LN999831">
    <property type="protein sequence ID" value="CUX95908.1"/>
    <property type="molecule type" value="Genomic_DNA"/>
</dbReference>
<dbReference type="InterPro" id="IPR044925">
    <property type="entry name" value="His-Me_finger_sf"/>
</dbReference>
<keyword evidence="5" id="KW-1185">Reference proteome</keyword>
<evidence type="ECO:0000256" key="1">
    <source>
        <dbReference type="ARBA" id="ARBA00006429"/>
    </source>
</evidence>
<protein>
    <submittedName>
        <fullName evidence="4">Nuclease NucM</fullName>
        <ecNumber evidence="4">3.1.21.-</ecNumber>
    </submittedName>
</protein>
<dbReference type="PANTHER" id="PTHR33607:SF2">
    <property type="entry name" value="ENDONUCLEASE-1"/>
    <property type="match status" value="1"/>
</dbReference>
<keyword evidence="3 4" id="KW-0378">Hydrolase</keyword>
<comment type="similarity">
    <text evidence="1">Belongs to the EndA/NucM nuclease family.</text>
</comment>
<dbReference type="PANTHER" id="PTHR33607">
    <property type="entry name" value="ENDONUCLEASE-1"/>
    <property type="match status" value="1"/>
</dbReference>
<dbReference type="AlphaFoldDB" id="A0A143WQA8"/>
<accession>A0A143WQA8</accession>
<dbReference type="NCBIfam" id="NF011716">
    <property type="entry name" value="PRK15137.1"/>
    <property type="match status" value="1"/>
</dbReference>
<dbReference type="SUPFAM" id="SSF54060">
    <property type="entry name" value="His-Me finger endonucleases"/>
    <property type="match status" value="1"/>
</dbReference>
<keyword evidence="2" id="KW-0540">Nuclease</keyword>
<evidence type="ECO:0000313" key="5">
    <source>
        <dbReference type="Proteomes" id="UP000095697"/>
    </source>
</evidence>
<name>A0A143WQA8_9ENTR</name>
<organism evidence="4 5">
    <name type="scientific">Candidatus Mikella endobia</name>
    <dbReference type="NCBI Taxonomy" id="1778264"/>
    <lineage>
        <taxon>Bacteria</taxon>
        <taxon>Pseudomonadati</taxon>
        <taxon>Pseudomonadota</taxon>
        <taxon>Gammaproteobacteria</taxon>
        <taxon>Enterobacterales</taxon>
        <taxon>Enterobacteriaceae</taxon>
        <taxon>Candidatus Mikella</taxon>
    </lineage>
</organism>
<sequence length="238" mass="28170">MLYKNIGLLSVALLFILFSTKDNIYHQIKNFNQAKSVALKINRDAPGTFYCGCPIRWYGKKGTPDLSSCGYQIRKSELLAKRIEWEHVMPAWEFGHQRQCWQKGGRKNCAKDFTYRKIENDLHNLQPVIGEVNNDRCNYQYNQWYSGKSKYGSCQMKIDFKNKQAEPPDRARGVIARTYFYMRDNYQIRLSRAQTKLFEIWNQNYPVTKWECKRNKRIAAIQGNHNPYIQLACNRDKK</sequence>
<dbReference type="GO" id="GO:0016787">
    <property type="term" value="F:hydrolase activity"/>
    <property type="evidence" value="ECO:0007669"/>
    <property type="project" value="UniProtKB-KW"/>
</dbReference>
<evidence type="ECO:0000256" key="2">
    <source>
        <dbReference type="ARBA" id="ARBA00022722"/>
    </source>
</evidence>
<dbReference type="Pfam" id="PF04231">
    <property type="entry name" value="Endonuclease_1"/>
    <property type="match status" value="1"/>
</dbReference>
<dbReference type="RefSeq" id="WP_067569388.1">
    <property type="nucleotide sequence ID" value="NZ_LN999831.1"/>
</dbReference>
<dbReference type="EC" id="3.1.21.-" evidence="4"/>
<gene>
    <name evidence="4" type="primary">nucM</name>
    <name evidence="4" type="ORF">PMARG_ME00212</name>
</gene>